<dbReference type="STRING" id="35608.A0A2U1LAV8"/>
<evidence type="ECO:0000313" key="10">
    <source>
        <dbReference type="EMBL" id="PWA46137.1"/>
    </source>
</evidence>
<dbReference type="AlphaFoldDB" id="A0A2U1LAV8"/>
<evidence type="ECO:0000256" key="3">
    <source>
        <dbReference type="ARBA" id="ARBA00006792"/>
    </source>
</evidence>
<dbReference type="OrthoDB" id="1747818at2759"/>
<reference evidence="10 11" key="1">
    <citation type="journal article" date="2018" name="Mol. Plant">
        <title>The genome of Artemisia annua provides insight into the evolution of Asteraceae family and artemisinin biosynthesis.</title>
        <authorList>
            <person name="Shen Q."/>
            <person name="Zhang L."/>
            <person name="Liao Z."/>
            <person name="Wang S."/>
            <person name="Yan T."/>
            <person name="Shi P."/>
            <person name="Liu M."/>
            <person name="Fu X."/>
            <person name="Pan Q."/>
            <person name="Wang Y."/>
            <person name="Lv Z."/>
            <person name="Lu X."/>
            <person name="Zhang F."/>
            <person name="Jiang W."/>
            <person name="Ma Y."/>
            <person name="Chen M."/>
            <person name="Hao X."/>
            <person name="Li L."/>
            <person name="Tang Y."/>
            <person name="Lv G."/>
            <person name="Zhou Y."/>
            <person name="Sun X."/>
            <person name="Brodelius P.E."/>
            <person name="Rose J.K.C."/>
            <person name="Tang K."/>
        </authorList>
    </citation>
    <scope>NUCLEOTIDE SEQUENCE [LARGE SCALE GENOMIC DNA]</scope>
    <source>
        <strain evidence="11">cv. Huhao1</strain>
        <tissue evidence="10">Leaf</tissue>
    </source>
</reference>
<comment type="function">
    <text evidence="1">Component of the MICOS complex, a large protein complex of the mitochondrial inner membrane that plays crucial roles in the maintenance of crista junctions, inner membrane architecture, and formation of contact sites to the outer membrane.</text>
</comment>
<comment type="caution">
    <text evidence="10">The sequence shown here is derived from an EMBL/GenBank/DDBJ whole genome shotgun (WGS) entry which is preliminary data.</text>
</comment>
<comment type="similarity">
    <text evidence="3">Belongs to the MICOS complex subunit Mic10 family.</text>
</comment>
<keyword evidence="4 9" id="KW-0812">Transmembrane</keyword>
<evidence type="ECO:0000256" key="4">
    <source>
        <dbReference type="ARBA" id="ARBA00022692"/>
    </source>
</evidence>
<keyword evidence="11" id="KW-1185">Reference proteome</keyword>
<proteinExistence type="inferred from homology"/>
<dbReference type="GO" id="GO:0061617">
    <property type="term" value="C:MICOS complex"/>
    <property type="evidence" value="ECO:0007669"/>
    <property type="project" value="InterPro"/>
</dbReference>
<name>A0A2U1LAV8_ARTAN</name>
<evidence type="ECO:0000256" key="9">
    <source>
        <dbReference type="SAM" id="Phobius"/>
    </source>
</evidence>
<sequence>MGWVDACVQGSRSRRQCSWLTTLTPSEGFAQVYNESSRSFLWSITQYVTRRSSQMGVICALLTTFPLLYYNLFIENLNKINDMLVDDNSFVSFREGSPVTRWASVAFGAGIGLGSAYSECSQKFDTPVAKVGIVTFDNRLLLIT</sequence>
<dbReference type="Pfam" id="PF04418">
    <property type="entry name" value="DUF543"/>
    <property type="match status" value="1"/>
</dbReference>
<evidence type="ECO:0000256" key="5">
    <source>
        <dbReference type="ARBA" id="ARBA00022792"/>
    </source>
</evidence>
<keyword evidence="6 9" id="KW-1133">Transmembrane helix</keyword>
<comment type="subcellular location">
    <subcellularLocation>
        <location evidence="2">Mitochondrion inner membrane</location>
        <topology evidence="2">Single-pass membrane protein</topology>
    </subcellularLocation>
</comment>
<evidence type="ECO:0000256" key="1">
    <source>
        <dbReference type="ARBA" id="ARBA00002689"/>
    </source>
</evidence>
<feature type="transmembrane region" description="Helical" evidence="9">
    <location>
        <begin position="55"/>
        <end position="74"/>
    </location>
</feature>
<keyword evidence="7" id="KW-0496">Mitochondrion</keyword>
<evidence type="ECO:0000256" key="2">
    <source>
        <dbReference type="ARBA" id="ARBA00004434"/>
    </source>
</evidence>
<accession>A0A2U1LAV8</accession>
<dbReference type="PANTHER" id="PTHR21304">
    <property type="entry name" value="MICOS COMPLEX SUBUNIT MIC10"/>
    <property type="match status" value="1"/>
</dbReference>
<dbReference type="InterPro" id="IPR007512">
    <property type="entry name" value="Mic10"/>
</dbReference>
<keyword evidence="8 9" id="KW-0472">Membrane</keyword>
<keyword evidence="5" id="KW-0999">Mitochondrion inner membrane</keyword>
<gene>
    <name evidence="10" type="ORF">CTI12_AA511750</name>
</gene>
<dbReference type="PANTHER" id="PTHR21304:SF0">
    <property type="entry name" value="MICOS COMPLEX SUBUNIT MIC10"/>
    <property type="match status" value="1"/>
</dbReference>
<evidence type="ECO:0000256" key="8">
    <source>
        <dbReference type="ARBA" id="ARBA00023136"/>
    </source>
</evidence>
<dbReference type="Proteomes" id="UP000245207">
    <property type="component" value="Unassembled WGS sequence"/>
</dbReference>
<protein>
    <submittedName>
        <fullName evidence="10">Uncharacterized protein</fullName>
    </submittedName>
</protein>
<evidence type="ECO:0000256" key="7">
    <source>
        <dbReference type="ARBA" id="ARBA00023128"/>
    </source>
</evidence>
<evidence type="ECO:0000313" key="11">
    <source>
        <dbReference type="Proteomes" id="UP000245207"/>
    </source>
</evidence>
<organism evidence="10 11">
    <name type="scientific">Artemisia annua</name>
    <name type="common">Sweet wormwood</name>
    <dbReference type="NCBI Taxonomy" id="35608"/>
    <lineage>
        <taxon>Eukaryota</taxon>
        <taxon>Viridiplantae</taxon>
        <taxon>Streptophyta</taxon>
        <taxon>Embryophyta</taxon>
        <taxon>Tracheophyta</taxon>
        <taxon>Spermatophyta</taxon>
        <taxon>Magnoliopsida</taxon>
        <taxon>eudicotyledons</taxon>
        <taxon>Gunneridae</taxon>
        <taxon>Pentapetalae</taxon>
        <taxon>asterids</taxon>
        <taxon>campanulids</taxon>
        <taxon>Asterales</taxon>
        <taxon>Asteraceae</taxon>
        <taxon>Asteroideae</taxon>
        <taxon>Anthemideae</taxon>
        <taxon>Artemisiinae</taxon>
        <taxon>Artemisia</taxon>
    </lineage>
</organism>
<evidence type="ECO:0000256" key="6">
    <source>
        <dbReference type="ARBA" id="ARBA00022989"/>
    </source>
</evidence>
<dbReference type="EMBL" id="PKPP01010435">
    <property type="protein sequence ID" value="PWA46137.1"/>
    <property type="molecule type" value="Genomic_DNA"/>
</dbReference>